<comment type="function">
    <text evidence="1 6">Required for the transposition of the insertion element.</text>
</comment>
<evidence type="ECO:0000256" key="5">
    <source>
        <dbReference type="ARBA" id="ARBA00023172"/>
    </source>
</evidence>
<dbReference type="Pfam" id="PF00872">
    <property type="entry name" value="Transposase_mut"/>
    <property type="match status" value="2"/>
</dbReference>
<dbReference type="AlphaFoldDB" id="B6ASD5"/>
<evidence type="ECO:0000256" key="6">
    <source>
        <dbReference type="RuleBase" id="RU365089"/>
    </source>
</evidence>
<comment type="similarity">
    <text evidence="2 6">Belongs to the transposase mutator family.</text>
</comment>
<accession>B6ASD5</accession>
<dbReference type="InterPro" id="IPR001207">
    <property type="entry name" value="Transposase_mutator"/>
</dbReference>
<reference evidence="8" key="1">
    <citation type="journal article" date="2004" name="Nature">
        <title>Community structure and metabolism through reconstruction of microbial genomes from the environment.</title>
        <authorList>
            <person name="Tyson G.W."/>
            <person name="Chapman J."/>
            <person name="Hugenholtz P."/>
            <person name="Allen E.E."/>
            <person name="Ram R.J."/>
            <person name="Richardson P.M."/>
            <person name="Solovyev V.V."/>
            <person name="Rubin E.M."/>
            <person name="Rokhsar D.S."/>
            <person name="Banfield J.F."/>
        </authorList>
    </citation>
    <scope>NUCLEOTIDE SEQUENCE [LARGE SCALE GENOMIC DNA]</scope>
</reference>
<feature type="region of interest" description="Disordered" evidence="7">
    <location>
        <begin position="1"/>
        <end position="28"/>
    </location>
</feature>
<dbReference type="GO" id="GO:0004803">
    <property type="term" value="F:transposase activity"/>
    <property type="evidence" value="ECO:0007669"/>
    <property type="project" value="UniProtKB-UniRule"/>
</dbReference>
<proteinExistence type="inferred from homology"/>
<keyword evidence="5 6" id="KW-0233">DNA recombination</keyword>
<name>B6ASD5_9BACT</name>
<keyword evidence="4 6" id="KW-0238">DNA-binding</keyword>
<keyword evidence="3 6" id="KW-0815">Transposition</keyword>
<dbReference type="GO" id="GO:0003677">
    <property type="term" value="F:DNA binding"/>
    <property type="evidence" value="ECO:0007669"/>
    <property type="project" value="UniProtKB-UniRule"/>
</dbReference>
<keyword evidence="6" id="KW-0814">Transposable element</keyword>
<evidence type="ECO:0000256" key="2">
    <source>
        <dbReference type="ARBA" id="ARBA00010961"/>
    </source>
</evidence>
<sequence>MRLPNHNNSAKGARRTEENTPIEFEKPGTISGPLTELLRMGARKLIEAAIQAERTEFLHQFESRKTSEGKRGVIRNGYQTEREILTGIGAVSVRIPKVRSRTGEPVTFRSALVPPYVRKTKSLEAALPWLCLKGISTREMQGALSVEAKYPKATECFLKDREPLLAFYDFPAEHWIHIRTTNPIESTFATIRHRTDQARGCFPKETILTMMFKLGLCAEKRWRKIKGFNTLVLVLEGKTFKDGVLEGDSRQDAA</sequence>
<evidence type="ECO:0000256" key="7">
    <source>
        <dbReference type="SAM" id="MobiDB-lite"/>
    </source>
</evidence>
<dbReference type="GO" id="GO:0006313">
    <property type="term" value="P:DNA transposition"/>
    <property type="evidence" value="ECO:0007669"/>
    <property type="project" value="UniProtKB-UniRule"/>
</dbReference>
<dbReference type="PANTHER" id="PTHR33217">
    <property type="entry name" value="TRANSPOSASE FOR INSERTION SEQUENCE ELEMENT IS1081"/>
    <property type="match status" value="1"/>
</dbReference>
<evidence type="ECO:0000256" key="4">
    <source>
        <dbReference type="ARBA" id="ARBA00023125"/>
    </source>
</evidence>
<reference evidence="8" key="2">
    <citation type="journal article" date="2008" name="PLoS Biol.">
        <title>Population genomic analysis of strain variation in Leptospirillum group II bacteria involved in acid mine drainage formation.</title>
        <authorList>
            <person name="Simmons S.L."/>
            <person name="Dibartolo G."/>
            <person name="Denef V.J."/>
            <person name="Goltsman D.S."/>
            <person name="Thelen M.P."/>
            <person name="Banfield J.F."/>
        </authorList>
    </citation>
    <scope>NUCLEOTIDE SEQUENCE [LARGE SCALE GENOMIC DNA]</scope>
</reference>
<organism evidence="8">
    <name type="scientific">Leptospirillum sp. Group II '5-way CG'</name>
    <dbReference type="NCBI Taxonomy" id="419541"/>
    <lineage>
        <taxon>Bacteria</taxon>
        <taxon>Pseudomonadati</taxon>
        <taxon>Nitrospirota</taxon>
        <taxon>Nitrospiria</taxon>
        <taxon>Nitrospirales</taxon>
        <taxon>Nitrospiraceae</taxon>
        <taxon>Leptospirillum</taxon>
    </lineage>
</organism>
<feature type="compositionally biased region" description="Polar residues" evidence="7">
    <location>
        <begin position="1"/>
        <end position="10"/>
    </location>
</feature>
<dbReference type="EMBL" id="DS995264">
    <property type="protein sequence ID" value="EDZ37967.1"/>
    <property type="molecule type" value="Genomic_DNA"/>
</dbReference>
<dbReference type="PANTHER" id="PTHR33217:SF9">
    <property type="entry name" value="MUTATOR FAMILY TRANSPOSASE"/>
    <property type="match status" value="1"/>
</dbReference>
<evidence type="ECO:0000256" key="3">
    <source>
        <dbReference type="ARBA" id="ARBA00022578"/>
    </source>
</evidence>
<protein>
    <recommendedName>
        <fullName evidence="6">Mutator family transposase</fullName>
    </recommendedName>
</protein>
<feature type="compositionally biased region" description="Basic and acidic residues" evidence="7">
    <location>
        <begin position="14"/>
        <end position="26"/>
    </location>
</feature>
<gene>
    <name evidence="8" type="ORF">CGL2_10638005</name>
</gene>
<evidence type="ECO:0000313" key="8">
    <source>
        <dbReference type="EMBL" id="EDZ37967.1"/>
    </source>
</evidence>
<evidence type="ECO:0000256" key="1">
    <source>
        <dbReference type="ARBA" id="ARBA00002190"/>
    </source>
</evidence>